<feature type="signal peptide" evidence="8">
    <location>
        <begin position="1"/>
        <end position="19"/>
    </location>
</feature>
<dbReference type="GO" id="GO:0046559">
    <property type="term" value="F:alpha-glucuronidase activity"/>
    <property type="evidence" value="ECO:0007669"/>
    <property type="project" value="InterPro"/>
</dbReference>
<comment type="subunit">
    <text evidence="7">Homodimer.</text>
</comment>
<evidence type="ECO:0000259" key="10">
    <source>
        <dbReference type="Pfam" id="PF07477"/>
    </source>
</evidence>
<dbReference type="Pfam" id="PF07477">
    <property type="entry name" value="Glyco_hydro_67C"/>
    <property type="match status" value="2"/>
</dbReference>
<keyword evidence="6 7" id="KW-0624">Polysaccharide degradation</keyword>
<sequence>MKKLLSLLFMICFLFPVSAENGSRLWLRYSTDGNATISCNKQSPMLGIAATELRRAWKGVPVTLSLQRNKETRALGEEGYRLFTSDDGRKITITSAGERGLLYGAFHLLRLQDTGTENLSKLNIKESPAYNLRILNHWDNLDRSIERGYAGRSLWDWEALPSTLSDRYADYARANASIGINGTVINNVNASSQILSTEYLEKVKALADVFRPYGIRVYLSINFASPMQLGGLATADPLDKEVIAWWKNKTKEIYHLIPDFGGFLVKANSEGQPGPCDFNRTHAEGANMLADAVKPYKGIIMWRAFVYSPSDADRAKQAYLEFQPLDGQFRDNVIVQIKNGPVDFQPREPYSPLFGAMPKTAQMVEFQITQEYLGFSNHLVYLAPMWKEFFDFVQPSSLKAMAGVANIGTDANWCGHPFAQSNWYAFGRLAWNPELSAEAIAEEWLKQTFFNEELRMKNEEFGKGNEERLQSDISINSSFLILHSSLKQLMMQSREAVVDYMMPLGLHHLFAWGHHYGPEPWCDIPGARPDWMPSYYHKADKAGIGFDRSHTGSNATAQYPDSLCHLYDDISTCPDEYLLWFHHAPWNHTMQSGRTLWDELCYRYDKGVQQVRSFQRIWDLTENYIDTERFKDVQSRLKIQARDAVWWKDACLLYFMEYSGMRIPYDIERPIHELDDLKQVKLPIDNHECPTRKMLDERR</sequence>
<evidence type="ECO:0000256" key="7">
    <source>
        <dbReference type="RuleBase" id="RU361198"/>
    </source>
</evidence>
<gene>
    <name evidence="12" type="ORF">SAMN05444350_12321</name>
</gene>
<keyword evidence="8" id="KW-0732">Signal</keyword>
<dbReference type="eggNOG" id="COG3661">
    <property type="taxonomic scope" value="Bacteria"/>
</dbReference>
<dbReference type="Gene3D" id="3.90.1330.10">
    <property type="entry name" value="Alpha-glucuronidase, C-terminal domain"/>
    <property type="match status" value="1"/>
</dbReference>
<dbReference type="Proteomes" id="UP000184192">
    <property type="component" value="Unassembled WGS sequence"/>
</dbReference>
<feature type="domain" description="Glycosyl hydrolase family 67 C-terminal" evidence="10">
    <location>
        <begin position="484"/>
        <end position="666"/>
    </location>
</feature>
<evidence type="ECO:0000256" key="8">
    <source>
        <dbReference type="SAM" id="SignalP"/>
    </source>
</evidence>
<evidence type="ECO:0000256" key="6">
    <source>
        <dbReference type="ARBA" id="ARBA00023326"/>
    </source>
</evidence>
<comment type="catalytic activity">
    <reaction evidence="7">
        <text>Hydrolysis of (1-&gt;2)-alpha-D-(4-O-methyl)glucuronosyl links in the main chain of hardwood xylans.</text>
        <dbReference type="EC" id="3.2.1.131"/>
    </reaction>
</comment>
<dbReference type="Pfam" id="PF07488">
    <property type="entry name" value="Glyco_hydro_67M"/>
    <property type="match status" value="1"/>
</dbReference>
<dbReference type="SUPFAM" id="SSF55545">
    <property type="entry name" value="beta-N-acetylhexosaminidase-like domain"/>
    <property type="match status" value="1"/>
</dbReference>
<dbReference type="PANTHER" id="PTHR39207:SF1">
    <property type="entry name" value="ALPHA-GLUCURONIDASE A"/>
    <property type="match status" value="1"/>
</dbReference>
<dbReference type="InterPro" id="IPR011100">
    <property type="entry name" value="Glyco_hydro_67_cat"/>
</dbReference>
<name>A0A1M6IHT2_9BACE</name>
<evidence type="ECO:0000259" key="9">
    <source>
        <dbReference type="Pfam" id="PF03648"/>
    </source>
</evidence>
<dbReference type="Gene3D" id="3.30.379.10">
    <property type="entry name" value="Chitobiase/beta-hexosaminidase domain 2-like"/>
    <property type="match status" value="1"/>
</dbReference>
<dbReference type="GO" id="GO:0005576">
    <property type="term" value="C:extracellular region"/>
    <property type="evidence" value="ECO:0007669"/>
    <property type="project" value="InterPro"/>
</dbReference>
<feature type="chain" id="PRO_5009918425" description="Xylan alpha-1,2-glucuronidase" evidence="8">
    <location>
        <begin position="20"/>
        <end position="699"/>
    </location>
</feature>
<dbReference type="InterPro" id="IPR011099">
    <property type="entry name" value="Glyco_hydro_67_C"/>
</dbReference>
<keyword evidence="4 7" id="KW-0119">Carbohydrate metabolism</keyword>
<dbReference type="InterPro" id="IPR029018">
    <property type="entry name" value="Hex-like_dom2"/>
</dbReference>
<dbReference type="PANTHER" id="PTHR39207">
    <property type="entry name" value="ALPHA-GLUCURONIDASE A"/>
    <property type="match status" value="1"/>
</dbReference>
<evidence type="ECO:0000256" key="3">
    <source>
        <dbReference type="ARBA" id="ARBA00022801"/>
    </source>
</evidence>
<feature type="domain" description="Glycosyl hydrolase family 67 C-terminal" evidence="10">
    <location>
        <begin position="414"/>
        <end position="453"/>
    </location>
</feature>
<comment type="similarity">
    <text evidence="1 7">Belongs to the glycosyl hydrolase 67 family.</text>
</comment>
<feature type="domain" description="Alpha glucuronidase N-terminal" evidence="9">
    <location>
        <begin position="69"/>
        <end position="108"/>
    </location>
</feature>
<dbReference type="InterPro" id="IPR005154">
    <property type="entry name" value="Glyco_hydro_67_aGlcAse_N"/>
</dbReference>
<evidence type="ECO:0000313" key="12">
    <source>
        <dbReference type="EMBL" id="SHJ33989.1"/>
    </source>
</evidence>
<feature type="domain" description="Glycosyl hydrolase family 67 catalytic" evidence="11">
    <location>
        <begin position="117"/>
        <end position="394"/>
    </location>
</feature>
<keyword evidence="13" id="KW-1185">Reference proteome</keyword>
<dbReference type="Gene3D" id="3.20.20.80">
    <property type="entry name" value="Glycosidases"/>
    <property type="match status" value="1"/>
</dbReference>
<dbReference type="GO" id="GO:0033939">
    <property type="term" value="F:xylan alpha-1,2-glucuronosidase activity"/>
    <property type="evidence" value="ECO:0007669"/>
    <property type="project" value="UniProtKB-EC"/>
</dbReference>
<dbReference type="InterPro" id="IPR037054">
    <property type="entry name" value="A-glucoronidase_C_sf"/>
</dbReference>
<dbReference type="EMBL" id="FQZN01000023">
    <property type="protein sequence ID" value="SHJ33989.1"/>
    <property type="molecule type" value="Genomic_DNA"/>
</dbReference>
<accession>A0A1M6IHT2</accession>
<keyword evidence="5 7" id="KW-0326">Glycosidase</keyword>
<protein>
    <recommendedName>
        <fullName evidence="7">Xylan alpha-1,2-glucuronidase</fullName>
        <ecNumber evidence="7">3.2.1.131</ecNumber>
    </recommendedName>
</protein>
<proteinExistence type="inferred from homology"/>
<dbReference type="InterPro" id="IPR017853">
    <property type="entry name" value="GH"/>
</dbReference>
<evidence type="ECO:0000256" key="5">
    <source>
        <dbReference type="ARBA" id="ARBA00023295"/>
    </source>
</evidence>
<organism evidence="12 13">
    <name type="scientific">Bacteroides stercorirosoris</name>
    <dbReference type="NCBI Taxonomy" id="871324"/>
    <lineage>
        <taxon>Bacteria</taxon>
        <taxon>Pseudomonadati</taxon>
        <taxon>Bacteroidota</taxon>
        <taxon>Bacteroidia</taxon>
        <taxon>Bacteroidales</taxon>
        <taxon>Bacteroidaceae</taxon>
        <taxon>Bacteroides</taxon>
    </lineage>
</organism>
<evidence type="ECO:0000256" key="1">
    <source>
        <dbReference type="ARBA" id="ARBA00008833"/>
    </source>
</evidence>
<evidence type="ECO:0000256" key="4">
    <source>
        <dbReference type="ARBA" id="ARBA00023277"/>
    </source>
</evidence>
<dbReference type="RefSeq" id="WP_025834833.1">
    <property type="nucleotide sequence ID" value="NZ_FQZN01000023.1"/>
</dbReference>
<evidence type="ECO:0000259" key="11">
    <source>
        <dbReference type="Pfam" id="PF07488"/>
    </source>
</evidence>
<keyword evidence="2 7" id="KW-0858">Xylan degradation</keyword>
<keyword evidence="3 7" id="KW-0378">Hydrolase</keyword>
<dbReference type="AlphaFoldDB" id="A0A1M6IHT2"/>
<evidence type="ECO:0000313" key="13">
    <source>
        <dbReference type="Proteomes" id="UP000184192"/>
    </source>
</evidence>
<dbReference type="SUPFAM" id="SSF51445">
    <property type="entry name" value="(Trans)glycosidases"/>
    <property type="match status" value="1"/>
</dbReference>
<dbReference type="EC" id="3.2.1.131" evidence="7"/>
<reference evidence="13" key="1">
    <citation type="submission" date="2016-11" db="EMBL/GenBank/DDBJ databases">
        <authorList>
            <person name="Varghese N."/>
            <person name="Submissions S."/>
        </authorList>
    </citation>
    <scope>NUCLEOTIDE SEQUENCE [LARGE SCALE GENOMIC DNA]</scope>
    <source>
        <strain evidence="13">DSM 26884</strain>
    </source>
</reference>
<dbReference type="Pfam" id="PF03648">
    <property type="entry name" value="Glyco_hydro_67N"/>
    <property type="match status" value="1"/>
</dbReference>
<evidence type="ECO:0000256" key="2">
    <source>
        <dbReference type="ARBA" id="ARBA00022651"/>
    </source>
</evidence>
<dbReference type="GO" id="GO:0045493">
    <property type="term" value="P:xylan catabolic process"/>
    <property type="evidence" value="ECO:0007669"/>
    <property type="project" value="UniProtKB-KW"/>
</dbReference>
<dbReference type="GeneID" id="92713507"/>